<dbReference type="SMART" id="SM00014">
    <property type="entry name" value="acidPPc"/>
    <property type="match status" value="1"/>
</dbReference>
<evidence type="ECO:0000313" key="4">
    <source>
        <dbReference type="Proteomes" id="UP000199481"/>
    </source>
</evidence>
<feature type="transmembrane region" description="Helical" evidence="1">
    <location>
        <begin position="12"/>
        <end position="31"/>
    </location>
</feature>
<dbReference type="Proteomes" id="UP000199481">
    <property type="component" value="Unassembled WGS sequence"/>
</dbReference>
<dbReference type="CDD" id="cd03392">
    <property type="entry name" value="PAP2_like_2"/>
    <property type="match status" value="1"/>
</dbReference>
<accession>A0A1H1B1A2</accession>
<protein>
    <submittedName>
        <fullName evidence="3">Undecaprenyl-diphosphatase</fullName>
    </submittedName>
</protein>
<organism evidence="3 4">
    <name type="scientific">Carnobacterium viridans</name>
    <dbReference type="NCBI Taxonomy" id="174587"/>
    <lineage>
        <taxon>Bacteria</taxon>
        <taxon>Bacillati</taxon>
        <taxon>Bacillota</taxon>
        <taxon>Bacilli</taxon>
        <taxon>Lactobacillales</taxon>
        <taxon>Carnobacteriaceae</taxon>
        <taxon>Carnobacterium</taxon>
    </lineage>
</organism>
<evidence type="ECO:0000259" key="2">
    <source>
        <dbReference type="SMART" id="SM00014"/>
    </source>
</evidence>
<gene>
    <name evidence="3" type="ORF">SAMN04487752_2373</name>
</gene>
<dbReference type="SUPFAM" id="SSF48317">
    <property type="entry name" value="Acid phosphatase/Vanadium-dependent haloperoxidase"/>
    <property type="match status" value="1"/>
</dbReference>
<keyword evidence="1" id="KW-0812">Transmembrane</keyword>
<reference evidence="4" key="1">
    <citation type="submission" date="2016-10" db="EMBL/GenBank/DDBJ databases">
        <authorList>
            <person name="Varghese N."/>
            <person name="Submissions S."/>
        </authorList>
    </citation>
    <scope>NUCLEOTIDE SEQUENCE [LARGE SCALE GENOMIC DNA]</scope>
    <source>
        <strain evidence="4">MPL-11</strain>
    </source>
</reference>
<feature type="transmembrane region" description="Helical" evidence="1">
    <location>
        <begin position="59"/>
        <end position="85"/>
    </location>
</feature>
<feature type="transmembrane region" description="Helical" evidence="1">
    <location>
        <begin position="191"/>
        <end position="211"/>
    </location>
</feature>
<dbReference type="PANTHER" id="PTHR14969">
    <property type="entry name" value="SPHINGOSINE-1-PHOSPHATE PHOSPHOHYDROLASE"/>
    <property type="match status" value="1"/>
</dbReference>
<feature type="transmembrane region" description="Helical" evidence="1">
    <location>
        <begin position="135"/>
        <end position="156"/>
    </location>
</feature>
<dbReference type="OrthoDB" id="9789113at2"/>
<dbReference type="AlphaFoldDB" id="A0A1H1B1A2"/>
<name>A0A1H1B1A2_9LACT</name>
<dbReference type="PANTHER" id="PTHR14969:SF13">
    <property type="entry name" value="AT30094P"/>
    <property type="match status" value="1"/>
</dbReference>
<proteinExistence type="predicted"/>
<dbReference type="EMBL" id="FNJW01000008">
    <property type="protein sequence ID" value="SDQ45683.1"/>
    <property type="molecule type" value="Genomic_DNA"/>
</dbReference>
<dbReference type="InterPro" id="IPR000326">
    <property type="entry name" value="PAP2/HPO"/>
</dbReference>
<keyword evidence="1" id="KW-1133">Transmembrane helix</keyword>
<keyword evidence="4" id="KW-1185">Reference proteome</keyword>
<evidence type="ECO:0000313" key="3">
    <source>
        <dbReference type="EMBL" id="SDQ45683.1"/>
    </source>
</evidence>
<dbReference type="Pfam" id="PF01569">
    <property type="entry name" value="PAP2"/>
    <property type="match status" value="1"/>
</dbReference>
<dbReference type="Gene3D" id="1.20.144.10">
    <property type="entry name" value="Phosphatidic acid phosphatase type 2/haloperoxidase"/>
    <property type="match status" value="2"/>
</dbReference>
<feature type="transmembrane region" description="Helical" evidence="1">
    <location>
        <begin position="92"/>
        <end position="115"/>
    </location>
</feature>
<sequence length="224" mass="25446">MKSKTSFFTSNYFLLCLVLLIPFSVLAYGVAQQAEWINVFDHFIASPILMNRSPKSTAFYSFITDMGGTFFIVLLTLIVSLYFIWQKKDTKTAYWFILHVALGAGLLNQVVKFFFQRTRPTIEHLVLQDGYSFPSGHSMASLICYGGIAFLIIHFTQKKWIKWLTCLITVLIVSIVGLSRIYLGVHFPSDVVAGFCLAGSWFALSAAFYSIKLKKINRIKKTTF</sequence>
<dbReference type="InterPro" id="IPR036938">
    <property type="entry name" value="PAP2/HPO_sf"/>
</dbReference>
<evidence type="ECO:0000256" key="1">
    <source>
        <dbReference type="SAM" id="Phobius"/>
    </source>
</evidence>
<keyword evidence="1" id="KW-0472">Membrane</keyword>
<dbReference type="RefSeq" id="WP_023177034.1">
    <property type="nucleotide sequence ID" value="NZ_CP084916.1"/>
</dbReference>
<feature type="transmembrane region" description="Helical" evidence="1">
    <location>
        <begin position="163"/>
        <end position="185"/>
    </location>
</feature>
<feature type="domain" description="Phosphatidic acid phosphatase type 2/haloperoxidase" evidence="2">
    <location>
        <begin position="96"/>
        <end position="206"/>
    </location>
</feature>